<dbReference type="GeneID" id="59346105"/>
<dbReference type="RefSeq" id="XP_037219233.1">
    <property type="nucleotide sequence ID" value="XM_037363589.1"/>
</dbReference>
<accession>A0A8H6W4A5</accession>
<organism evidence="2 3">
    <name type="scientific">Mycena indigotica</name>
    <dbReference type="NCBI Taxonomy" id="2126181"/>
    <lineage>
        <taxon>Eukaryota</taxon>
        <taxon>Fungi</taxon>
        <taxon>Dikarya</taxon>
        <taxon>Basidiomycota</taxon>
        <taxon>Agaricomycotina</taxon>
        <taxon>Agaricomycetes</taxon>
        <taxon>Agaricomycetidae</taxon>
        <taxon>Agaricales</taxon>
        <taxon>Marasmiineae</taxon>
        <taxon>Mycenaceae</taxon>
        <taxon>Mycena</taxon>
    </lineage>
</organism>
<proteinExistence type="predicted"/>
<evidence type="ECO:0000259" key="1">
    <source>
        <dbReference type="Pfam" id="PF12937"/>
    </source>
</evidence>
<dbReference type="AlphaFoldDB" id="A0A8H6W4A5"/>
<comment type="caution">
    <text evidence="2">The sequence shown here is derived from an EMBL/GenBank/DDBJ whole genome shotgun (WGS) entry which is preliminary data.</text>
</comment>
<keyword evidence="3" id="KW-1185">Reference proteome</keyword>
<dbReference type="Proteomes" id="UP000636479">
    <property type="component" value="Unassembled WGS sequence"/>
</dbReference>
<dbReference type="OrthoDB" id="3038019at2759"/>
<gene>
    <name evidence="2" type="ORF">MIND_00688100</name>
</gene>
<dbReference type="InterPro" id="IPR001810">
    <property type="entry name" value="F-box_dom"/>
</dbReference>
<evidence type="ECO:0000313" key="3">
    <source>
        <dbReference type="Proteomes" id="UP000636479"/>
    </source>
</evidence>
<dbReference type="Pfam" id="PF12937">
    <property type="entry name" value="F-box-like"/>
    <property type="match status" value="1"/>
</dbReference>
<dbReference type="Gene3D" id="1.20.1280.50">
    <property type="match status" value="1"/>
</dbReference>
<feature type="domain" description="F-box" evidence="1">
    <location>
        <begin position="84"/>
        <end position="120"/>
    </location>
</feature>
<sequence length="476" mass="54400">MWKADSRSALMDLSRAHTFGSHAFAFERNDVQSRTRIQCIHLMSRRDPSRHPFPPSSMSMSRFTTAWIPTHGQHVLASFFIIRDILLFIFEHCSPYDLVQLNATCRTFRSLIRDQPHLWDYSFHNMARGASPALPPCPLIQSAGYSIPAYITWIFGGGPCSVQECEKFSKALPFDFVWGFRACSPDCEVKLTSEEYLHYDWNCQFRTLGMFRHLPHVKVVSHGMDVDLYPKQAIVTSGMTLTGNIQIMPLQTPITTQDRQLLDDNASELKSWKTNYLVETKAVTRANMEFILKRANEDLEKAKKLLQYKAVRAAVAVFSRDLQLLTECVWTRLDIPTELKAHCPIDILAAQPDKQCCGDCPNSKRLFTPQSLESHQLAKHPHLVVKQPCPEEFAPYAFKAHRLSRHPAMAQPLANLKRCVDCPALNRLFTEDSLEHHQQAKHPDRIVMQCCGDCPQSAQMFTMSRLRAHRLAKHPA</sequence>
<dbReference type="SUPFAM" id="SSF81383">
    <property type="entry name" value="F-box domain"/>
    <property type="match status" value="1"/>
</dbReference>
<name>A0A8H6W4A5_9AGAR</name>
<reference evidence="2" key="1">
    <citation type="submission" date="2020-05" db="EMBL/GenBank/DDBJ databases">
        <title>Mycena genomes resolve the evolution of fungal bioluminescence.</title>
        <authorList>
            <person name="Tsai I.J."/>
        </authorList>
    </citation>
    <scope>NUCLEOTIDE SEQUENCE</scope>
    <source>
        <strain evidence="2">171206Taipei</strain>
    </source>
</reference>
<protein>
    <recommendedName>
        <fullName evidence="1">F-box domain-containing protein</fullName>
    </recommendedName>
</protein>
<dbReference type="EMBL" id="JACAZF010000006">
    <property type="protein sequence ID" value="KAF7301233.1"/>
    <property type="molecule type" value="Genomic_DNA"/>
</dbReference>
<dbReference type="InterPro" id="IPR036047">
    <property type="entry name" value="F-box-like_dom_sf"/>
</dbReference>
<evidence type="ECO:0000313" key="2">
    <source>
        <dbReference type="EMBL" id="KAF7301233.1"/>
    </source>
</evidence>